<sequence>MSGEIPVVVATIAFGTGIDKADQRQESLYSRSQRQNGEAHESFGYEPRQKKEEEKYSGFENGMNSNVVAKRVNWQMEELRGNDSSHSHTALDDSSSQADNQQKAVDIEYNSCYLQSKTLSSYNHKAAQVLSAIRNATKNGTEYDFSSASAI</sequence>
<feature type="compositionally biased region" description="Basic and acidic residues" evidence="1">
    <location>
        <begin position="37"/>
        <end position="57"/>
    </location>
</feature>
<feature type="compositionally biased region" description="Basic and acidic residues" evidence="1">
    <location>
        <begin position="77"/>
        <end position="91"/>
    </location>
</feature>
<keyword evidence="3" id="KW-1185">Reference proteome</keyword>
<feature type="region of interest" description="Disordered" evidence="1">
    <location>
        <begin position="77"/>
        <end position="101"/>
    </location>
</feature>
<evidence type="ECO:0000313" key="3">
    <source>
        <dbReference type="Proteomes" id="UP000218231"/>
    </source>
</evidence>
<feature type="compositionally biased region" description="Polar residues" evidence="1">
    <location>
        <begin position="26"/>
        <end position="36"/>
    </location>
</feature>
<protein>
    <submittedName>
        <fullName evidence="2">Uncharacterized protein</fullName>
    </submittedName>
</protein>
<evidence type="ECO:0000256" key="1">
    <source>
        <dbReference type="SAM" id="MobiDB-lite"/>
    </source>
</evidence>
<comment type="caution">
    <text evidence="2">The sequence shown here is derived from an EMBL/GenBank/DDBJ whole genome shotgun (WGS) entry which is preliminary data.</text>
</comment>
<feature type="region of interest" description="Disordered" evidence="1">
    <location>
        <begin position="20"/>
        <end position="62"/>
    </location>
</feature>
<name>A0A2A2JD29_9BILA</name>
<dbReference type="AlphaFoldDB" id="A0A2A2JD29"/>
<proteinExistence type="predicted"/>
<accession>A0A2A2JD29</accession>
<feature type="compositionally biased region" description="Polar residues" evidence="1">
    <location>
        <begin position="92"/>
        <end position="101"/>
    </location>
</feature>
<dbReference type="Proteomes" id="UP000218231">
    <property type="component" value="Unassembled WGS sequence"/>
</dbReference>
<gene>
    <name evidence="2" type="ORF">WR25_23049</name>
</gene>
<dbReference type="EMBL" id="LIAE01010516">
    <property type="protein sequence ID" value="PAV59541.1"/>
    <property type="molecule type" value="Genomic_DNA"/>
</dbReference>
<reference evidence="2 3" key="1">
    <citation type="journal article" date="2017" name="Curr. Biol.">
        <title>Genome architecture and evolution of a unichromosomal asexual nematode.</title>
        <authorList>
            <person name="Fradin H."/>
            <person name="Zegar C."/>
            <person name="Gutwein M."/>
            <person name="Lucas J."/>
            <person name="Kovtun M."/>
            <person name="Corcoran D."/>
            <person name="Baugh L.R."/>
            <person name="Kiontke K."/>
            <person name="Gunsalus K."/>
            <person name="Fitch D.H."/>
            <person name="Piano F."/>
        </authorList>
    </citation>
    <scope>NUCLEOTIDE SEQUENCE [LARGE SCALE GENOMIC DNA]</scope>
    <source>
        <strain evidence="2">PF1309</strain>
    </source>
</reference>
<evidence type="ECO:0000313" key="2">
    <source>
        <dbReference type="EMBL" id="PAV59541.1"/>
    </source>
</evidence>
<organism evidence="2 3">
    <name type="scientific">Diploscapter pachys</name>
    <dbReference type="NCBI Taxonomy" id="2018661"/>
    <lineage>
        <taxon>Eukaryota</taxon>
        <taxon>Metazoa</taxon>
        <taxon>Ecdysozoa</taxon>
        <taxon>Nematoda</taxon>
        <taxon>Chromadorea</taxon>
        <taxon>Rhabditida</taxon>
        <taxon>Rhabditina</taxon>
        <taxon>Rhabditomorpha</taxon>
        <taxon>Rhabditoidea</taxon>
        <taxon>Rhabditidae</taxon>
        <taxon>Diploscapter</taxon>
    </lineage>
</organism>